<sequence>MLMNRSDPRETASSMPPPLTQMATTKSEVSQMTAVAAYCQCCRDSRRRAGGRPVLDCGAPCRRMSPDVGGAALRGVASVVVGFMGLSL</sequence>
<evidence type="ECO:0000313" key="2">
    <source>
        <dbReference type="EMBL" id="AMS05520.1"/>
    </source>
</evidence>
<feature type="region of interest" description="Disordered" evidence="1">
    <location>
        <begin position="1"/>
        <end position="26"/>
    </location>
</feature>
<gene>
    <name evidence="2" type="ORF">AXH35_08755</name>
</gene>
<evidence type="ECO:0000256" key="1">
    <source>
        <dbReference type="SAM" id="MobiDB-lite"/>
    </source>
</evidence>
<protein>
    <submittedName>
        <fullName evidence="2">Uncharacterized protein</fullName>
    </submittedName>
</protein>
<dbReference type="Proteomes" id="UP000075221">
    <property type="component" value="Chromosome"/>
</dbReference>
<dbReference type="AlphaFoldDB" id="A0AAC8YFJ7"/>
<feature type="compositionally biased region" description="Basic and acidic residues" evidence="1">
    <location>
        <begin position="1"/>
        <end position="10"/>
    </location>
</feature>
<proteinExistence type="predicted"/>
<reference evidence="2 3" key="1">
    <citation type="submission" date="2016-02" db="EMBL/GenBank/DDBJ databases">
        <title>Complete Genome Sequence of Propionibacterium acidipropionici ATCC 55737.</title>
        <authorList>
            <person name="Luna Flores C.H."/>
            <person name="Nielsen L.K."/>
            <person name="Marcellin E."/>
        </authorList>
    </citation>
    <scope>NUCLEOTIDE SEQUENCE [LARGE SCALE GENOMIC DNA]</scope>
    <source>
        <strain evidence="2 3">ATCC 55737</strain>
    </source>
</reference>
<accession>A0AAC8YFJ7</accession>
<dbReference type="EMBL" id="CP014352">
    <property type="protein sequence ID" value="AMS05520.1"/>
    <property type="molecule type" value="Genomic_DNA"/>
</dbReference>
<organism evidence="2 3">
    <name type="scientific">Acidipropionibacterium acidipropionici</name>
    <dbReference type="NCBI Taxonomy" id="1748"/>
    <lineage>
        <taxon>Bacteria</taxon>
        <taxon>Bacillati</taxon>
        <taxon>Actinomycetota</taxon>
        <taxon>Actinomycetes</taxon>
        <taxon>Propionibacteriales</taxon>
        <taxon>Propionibacteriaceae</taxon>
        <taxon>Acidipropionibacterium</taxon>
    </lineage>
</organism>
<evidence type="ECO:0000313" key="3">
    <source>
        <dbReference type="Proteomes" id="UP000075221"/>
    </source>
</evidence>
<name>A0AAC8YFJ7_9ACTN</name>